<dbReference type="EMBL" id="DS017081">
    <property type="protein sequence ID" value="KMU92472.1"/>
    <property type="molecule type" value="Genomic_DNA"/>
</dbReference>
<organism evidence="1 2">
    <name type="scientific">Coccidioides immitis H538.4</name>
    <dbReference type="NCBI Taxonomy" id="396776"/>
    <lineage>
        <taxon>Eukaryota</taxon>
        <taxon>Fungi</taxon>
        <taxon>Dikarya</taxon>
        <taxon>Ascomycota</taxon>
        <taxon>Pezizomycotina</taxon>
        <taxon>Eurotiomycetes</taxon>
        <taxon>Eurotiomycetidae</taxon>
        <taxon>Onygenales</taxon>
        <taxon>Onygenaceae</taxon>
        <taxon>Coccidioides</taxon>
    </lineage>
</organism>
<proteinExistence type="predicted"/>
<accession>A0A0J8S5L2</accession>
<dbReference type="AlphaFoldDB" id="A0A0J8S5L2"/>
<name>A0A0J8S5L2_COCIT</name>
<reference evidence="2" key="1">
    <citation type="journal article" date="2010" name="Genome Res.">
        <title>Population genomic sequencing of Coccidioides fungi reveals recent hybridization and transposon control.</title>
        <authorList>
            <person name="Neafsey D.E."/>
            <person name="Barker B.M."/>
            <person name="Sharpton T.J."/>
            <person name="Stajich J.E."/>
            <person name="Park D.J."/>
            <person name="Whiston E."/>
            <person name="Hung C.-Y."/>
            <person name="McMahan C."/>
            <person name="White J."/>
            <person name="Sykes S."/>
            <person name="Heiman D."/>
            <person name="Young S."/>
            <person name="Zeng Q."/>
            <person name="Abouelleil A."/>
            <person name="Aftuck L."/>
            <person name="Bessette D."/>
            <person name="Brown A."/>
            <person name="FitzGerald M."/>
            <person name="Lui A."/>
            <person name="Macdonald J.P."/>
            <person name="Priest M."/>
            <person name="Orbach M.J."/>
            <person name="Galgiani J.N."/>
            <person name="Kirkland T.N."/>
            <person name="Cole G.T."/>
            <person name="Birren B.W."/>
            <person name="Henn M.R."/>
            <person name="Taylor J.W."/>
            <person name="Rounsley S.D."/>
        </authorList>
    </citation>
    <scope>NUCLEOTIDE SEQUENCE [LARGE SCALE GENOMIC DNA]</scope>
    <source>
        <strain evidence="2">H538.4</strain>
    </source>
</reference>
<evidence type="ECO:0000313" key="1">
    <source>
        <dbReference type="EMBL" id="KMU92472.1"/>
    </source>
</evidence>
<dbReference type="VEuPathDB" id="FungiDB:CIHG_10290"/>
<sequence length="131" mass="14452">MLVPPASSSWNDAFEESIESRIFPDSSPIRPTQTCGYHIRVLSQAKVFKSVCLAQLASFVPRTLFATRKQKVLGAGTRGSIQGFAEDPKPQASAKPIAKSLRLESTSRLTFVVLAGLRWERRARAIHPMPT</sequence>
<protein>
    <submittedName>
        <fullName evidence="1">Uncharacterized protein</fullName>
    </submittedName>
</protein>
<gene>
    <name evidence="1" type="ORF">CIHG_10290</name>
</gene>
<evidence type="ECO:0000313" key="2">
    <source>
        <dbReference type="Proteomes" id="UP000054563"/>
    </source>
</evidence>
<dbReference type="Proteomes" id="UP000054563">
    <property type="component" value="Unassembled WGS sequence"/>
</dbReference>